<comment type="caution">
    <text evidence="2">The sequence shown here is derived from an EMBL/GenBank/DDBJ whole genome shotgun (WGS) entry which is preliminary data.</text>
</comment>
<dbReference type="InterPro" id="IPR057683">
    <property type="entry name" value="DUF7923"/>
</dbReference>
<name>V5GBK6_BYSSN</name>
<dbReference type="Pfam" id="PF25540">
    <property type="entry name" value="DUF7923"/>
    <property type="match status" value="1"/>
</dbReference>
<evidence type="ECO:0000259" key="1">
    <source>
        <dbReference type="Pfam" id="PF25540"/>
    </source>
</evidence>
<dbReference type="PANTHER" id="PTHR37543:SF1">
    <property type="entry name" value="CCCH ZINC FINGER DNA BINDING PROTEIN (AFU_ORTHOLOGUE AFUA_5G12760)"/>
    <property type="match status" value="1"/>
</dbReference>
<proteinExistence type="predicted"/>
<dbReference type="EMBL" id="BAUL01000295">
    <property type="protein sequence ID" value="GAD99406.1"/>
    <property type="molecule type" value="Genomic_DNA"/>
</dbReference>
<dbReference type="OrthoDB" id="2270193at2759"/>
<dbReference type="Proteomes" id="UP000018001">
    <property type="component" value="Unassembled WGS sequence"/>
</dbReference>
<dbReference type="PANTHER" id="PTHR37543">
    <property type="entry name" value="CCCH ZINC FINGER DNA BINDING PROTEIN (AFU_ORTHOLOGUE AFUA_5G12760)"/>
    <property type="match status" value="1"/>
</dbReference>
<dbReference type="eggNOG" id="ENOG502SJHR">
    <property type="taxonomic scope" value="Eukaryota"/>
</dbReference>
<evidence type="ECO:0000313" key="3">
    <source>
        <dbReference type="Proteomes" id="UP000018001"/>
    </source>
</evidence>
<dbReference type="HOGENOM" id="CLU_097991_1_0_1"/>
<organism evidence="2 3">
    <name type="scientific">Byssochlamys spectabilis (strain No. 5 / NBRC 109023)</name>
    <name type="common">Paecilomyces variotii</name>
    <dbReference type="NCBI Taxonomy" id="1356009"/>
    <lineage>
        <taxon>Eukaryota</taxon>
        <taxon>Fungi</taxon>
        <taxon>Dikarya</taxon>
        <taxon>Ascomycota</taxon>
        <taxon>Pezizomycotina</taxon>
        <taxon>Eurotiomycetes</taxon>
        <taxon>Eurotiomycetidae</taxon>
        <taxon>Eurotiales</taxon>
        <taxon>Thermoascaceae</taxon>
        <taxon>Paecilomyces</taxon>
    </lineage>
</organism>
<gene>
    <name evidence="2" type="ORF">PVAR5_8121</name>
</gene>
<accession>V5GBK6</accession>
<keyword evidence="3" id="KW-1185">Reference proteome</keyword>
<reference evidence="3" key="1">
    <citation type="journal article" date="2014" name="Genome Announc.">
        <title>Draft genome sequence of the formaldehyde-resistant fungus Byssochlamys spectabilis No. 5 (anamorph Paecilomyces variotii No. 5) (NBRC109023).</title>
        <authorList>
            <person name="Oka T."/>
            <person name="Ekino K."/>
            <person name="Fukuda K."/>
            <person name="Nomura Y."/>
        </authorList>
    </citation>
    <scope>NUCLEOTIDE SEQUENCE [LARGE SCALE GENOMIC DNA]</scope>
    <source>
        <strain evidence="3">No. 5 / NBRC 109023</strain>
    </source>
</reference>
<feature type="domain" description="DUF7923" evidence="1">
    <location>
        <begin position="90"/>
        <end position="210"/>
    </location>
</feature>
<protein>
    <recommendedName>
        <fullName evidence="1">DUF7923 domain-containing protein</fullName>
    </recommendedName>
</protein>
<dbReference type="InParanoid" id="V5GBK6"/>
<dbReference type="AlphaFoldDB" id="V5GBK6"/>
<sequence length="214" mass="24690">MCISTVTVYHHREPKMSLWRRSASVLEALNHILPFYRQDDVDKDSIIKNLTAENEHLRRQLRNRSMDLVDQVKNRRQWQERAIQAERALTRNPFVVLLMDGDGYIFEDRFITNRNSGAAKAAQELYNFFLDSVRRLHMDDDAFPLDLEVVIRIYVNQAGLATAMVEAGIIEKREQLSNFFLGISQSHPLIDVVDCGGGKERVDEKIRGTSDISL</sequence>
<evidence type="ECO:0000313" key="2">
    <source>
        <dbReference type="EMBL" id="GAD99406.1"/>
    </source>
</evidence>